<organism evidence="1">
    <name type="scientific">Lentimicrobium saccharophilum</name>
    <dbReference type="NCBI Taxonomy" id="1678841"/>
    <lineage>
        <taxon>Bacteria</taxon>
        <taxon>Pseudomonadati</taxon>
        <taxon>Bacteroidota</taxon>
        <taxon>Bacteroidia</taxon>
        <taxon>Bacteroidales</taxon>
        <taxon>Lentimicrobiaceae</taxon>
        <taxon>Lentimicrobium</taxon>
    </lineage>
</organism>
<accession>A0A0S7C748</accession>
<dbReference type="Proteomes" id="UP000053091">
    <property type="component" value="Unassembled WGS sequence"/>
</dbReference>
<dbReference type="EMBL" id="DF968183">
    <property type="protein sequence ID" value="GAP44799.1"/>
    <property type="molecule type" value="Genomic_DNA"/>
</dbReference>
<reference evidence="1" key="1">
    <citation type="journal article" date="2015" name="Genome Announc.">
        <title>Draft Genome Sequence of Bacteroidales Strain TBC1, a Novel Isolate from a Methanogenic Wastewater Treatment System.</title>
        <authorList>
            <person name="Tourlousse D.M."/>
            <person name="Matsuura N."/>
            <person name="Sun L."/>
            <person name="Toyonaga M."/>
            <person name="Kuroda K."/>
            <person name="Ohashi A."/>
            <person name="Cruz R."/>
            <person name="Yamaguchi T."/>
            <person name="Sekiguchi Y."/>
        </authorList>
    </citation>
    <scope>NUCLEOTIDE SEQUENCE [LARGE SCALE GENOMIC DNA]</scope>
    <source>
        <strain evidence="1">TBC1</strain>
    </source>
</reference>
<sequence length="220" mass="25500">MQTLDWKPKEYTPRALLIGHDPRLQQSDTQAEYVLFANYYFDKTIRDRTFKSKYGLAASAFNQIIDITNGKIKPEEIYITNLCNSALPHAPKSKTVYIPEEKAITGVENIKKIIDENSTIEYLFPMSLQVNYWLQNLGLYDSNDGFVEKSSPRTIGVQNEPPYYEPKEKSSFLMICGNNYKVKEGSQAVIPILHAKCFPLNKQFRAYEPAYEKIRNYFRI</sequence>
<dbReference type="OrthoDB" id="1026100at2"/>
<evidence type="ECO:0008006" key="3">
    <source>
        <dbReference type="Google" id="ProtNLM"/>
    </source>
</evidence>
<evidence type="ECO:0000313" key="1">
    <source>
        <dbReference type="EMBL" id="GAP44799.1"/>
    </source>
</evidence>
<dbReference type="AlphaFoldDB" id="A0A0S7C748"/>
<proteinExistence type="predicted"/>
<gene>
    <name evidence="1" type="ORF">TBC1_12610</name>
</gene>
<dbReference type="RefSeq" id="WP_062044653.1">
    <property type="nucleotide sequence ID" value="NZ_DF968183.1"/>
</dbReference>
<keyword evidence="2" id="KW-1185">Reference proteome</keyword>
<name>A0A0S7C748_9BACT</name>
<evidence type="ECO:0000313" key="2">
    <source>
        <dbReference type="Proteomes" id="UP000053091"/>
    </source>
</evidence>
<dbReference type="STRING" id="1678841.TBC1_12610"/>
<protein>
    <recommendedName>
        <fullName evidence="3">Uracil DNA glycosylase superfamily</fullName>
    </recommendedName>
</protein>